<keyword evidence="1" id="KW-0805">Transcription regulation</keyword>
<keyword evidence="8" id="KW-1185">Reference proteome</keyword>
<gene>
    <name evidence="7" type="ORF">BED41_13645</name>
</gene>
<evidence type="ECO:0000313" key="7">
    <source>
        <dbReference type="EMBL" id="ANZ46047.1"/>
    </source>
</evidence>
<dbReference type="AlphaFoldDB" id="A0A1B2I7Y8"/>
<feature type="domain" description="RNA polymerase sigma-70 region 2" evidence="5">
    <location>
        <begin position="12"/>
        <end position="49"/>
    </location>
</feature>
<dbReference type="NCBIfam" id="TIGR02937">
    <property type="entry name" value="sigma70-ECF"/>
    <property type="match status" value="1"/>
</dbReference>
<evidence type="ECO:0000259" key="6">
    <source>
        <dbReference type="Pfam" id="PF07638"/>
    </source>
</evidence>
<dbReference type="Gene3D" id="1.20.120.1810">
    <property type="match status" value="1"/>
</dbReference>
<dbReference type="InterPro" id="IPR007627">
    <property type="entry name" value="RNA_pol_sigma70_r2"/>
</dbReference>
<dbReference type="GO" id="GO:0006352">
    <property type="term" value="P:DNA-templated transcription initiation"/>
    <property type="evidence" value="ECO:0007669"/>
    <property type="project" value="InterPro"/>
</dbReference>
<dbReference type="GO" id="GO:0003677">
    <property type="term" value="F:DNA binding"/>
    <property type="evidence" value="ECO:0007669"/>
    <property type="project" value="UniProtKB-KW"/>
</dbReference>
<sequence>MNSEAQVREIADSYTPLVKATACRYQGRGADYEDLVQEGYLALLLLIPKCPDMKWLAHFLKNNLPGIVRDAAARMRRGRAQGDEVLLEEIEETVGTEEERYREAELREMLFRLLSPEGLDLTQALIEGFTQREIAETLGISQQAVAARLRKIRDKLKGIITAI</sequence>
<dbReference type="Pfam" id="PF04542">
    <property type="entry name" value="Sigma70_r2"/>
    <property type="match status" value="1"/>
</dbReference>
<dbReference type="InterPro" id="IPR013324">
    <property type="entry name" value="RNA_pol_sigma_r3/r4-like"/>
</dbReference>
<dbReference type="InterPro" id="IPR013325">
    <property type="entry name" value="RNA_pol_sigma_r2"/>
</dbReference>
<dbReference type="PANTHER" id="PTHR30385">
    <property type="entry name" value="SIGMA FACTOR F FLAGELLAR"/>
    <property type="match status" value="1"/>
</dbReference>
<dbReference type="GO" id="GO:0016987">
    <property type="term" value="F:sigma factor activity"/>
    <property type="evidence" value="ECO:0007669"/>
    <property type="project" value="UniProtKB-KW"/>
</dbReference>
<evidence type="ECO:0000259" key="5">
    <source>
        <dbReference type="Pfam" id="PF04542"/>
    </source>
</evidence>
<dbReference type="OrthoDB" id="5508at2"/>
<dbReference type="KEGG" id="cpor:BED41_13645"/>
<feature type="domain" description="RNA polymerase sigma-70 ECF-like HTH" evidence="6">
    <location>
        <begin position="67"/>
        <end position="157"/>
    </location>
</feature>
<dbReference type="STRING" id="1197717.BED41_13645"/>
<evidence type="ECO:0000256" key="4">
    <source>
        <dbReference type="ARBA" id="ARBA00023163"/>
    </source>
</evidence>
<accession>A0A1B2I7Y8</accession>
<dbReference type="Proteomes" id="UP000093044">
    <property type="component" value="Chromosome"/>
</dbReference>
<keyword evidence="2" id="KW-0731">Sigma factor</keyword>
<organism evidence="7 8">
    <name type="scientific">Cloacibacillus porcorum</name>
    <dbReference type="NCBI Taxonomy" id="1197717"/>
    <lineage>
        <taxon>Bacteria</taxon>
        <taxon>Thermotogati</taxon>
        <taxon>Synergistota</taxon>
        <taxon>Synergistia</taxon>
        <taxon>Synergistales</taxon>
        <taxon>Synergistaceae</taxon>
        <taxon>Cloacibacillus</taxon>
    </lineage>
</organism>
<protein>
    <submittedName>
        <fullName evidence="7">Uncharacterized protein</fullName>
    </submittedName>
</protein>
<dbReference type="GeneID" id="83058890"/>
<dbReference type="EMBL" id="CP016757">
    <property type="protein sequence ID" value="ANZ46047.1"/>
    <property type="molecule type" value="Genomic_DNA"/>
</dbReference>
<evidence type="ECO:0000256" key="3">
    <source>
        <dbReference type="ARBA" id="ARBA00023125"/>
    </source>
</evidence>
<name>A0A1B2I7Y8_9BACT</name>
<dbReference type="Gene3D" id="1.10.10.10">
    <property type="entry name" value="Winged helix-like DNA-binding domain superfamily/Winged helix DNA-binding domain"/>
    <property type="match status" value="1"/>
</dbReference>
<evidence type="ECO:0000256" key="1">
    <source>
        <dbReference type="ARBA" id="ARBA00023015"/>
    </source>
</evidence>
<evidence type="ECO:0000256" key="2">
    <source>
        <dbReference type="ARBA" id="ARBA00023082"/>
    </source>
</evidence>
<proteinExistence type="predicted"/>
<dbReference type="InterPro" id="IPR036388">
    <property type="entry name" value="WH-like_DNA-bd_sf"/>
</dbReference>
<dbReference type="SUPFAM" id="SSF88946">
    <property type="entry name" value="Sigma2 domain of RNA polymerase sigma factors"/>
    <property type="match status" value="1"/>
</dbReference>
<keyword evidence="4" id="KW-0804">Transcription</keyword>
<reference evidence="7" key="1">
    <citation type="submission" date="2016-08" db="EMBL/GenBank/DDBJ databases">
        <title>Complete genome of Cloacibacillus porcorum.</title>
        <authorList>
            <person name="Looft T."/>
            <person name="Bayles D.O."/>
            <person name="Alt D.P."/>
        </authorList>
    </citation>
    <scope>NUCLEOTIDE SEQUENCE [LARGE SCALE GENOMIC DNA]</scope>
    <source>
        <strain evidence="7">CL-84</strain>
    </source>
</reference>
<dbReference type="RefSeq" id="WP_066747465.1">
    <property type="nucleotide sequence ID" value="NZ_CATWZH010000008.1"/>
</dbReference>
<keyword evidence="3" id="KW-0238">DNA-binding</keyword>
<dbReference type="InterPro" id="IPR053812">
    <property type="entry name" value="HTH_Sigma70_ECF-like"/>
</dbReference>
<dbReference type="InterPro" id="IPR014284">
    <property type="entry name" value="RNA_pol_sigma-70_dom"/>
</dbReference>
<dbReference type="SUPFAM" id="SSF88659">
    <property type="entry name" value="Sigma3 and sigma4 domains of RNA polymerase sigma factors"/>
    <property type="match status" value="1"/>
</dbReference>
<evidence type="ECO:0000313" key="8">
    <source>
        <dbReference type="Proteomes" id="UP000093044"/>
    </source>
</evidence>
<dbReference type="Pfam" id="PF07638">
    <property type="entry name" value="Sigma70_ECF"/>
    <property type="match status" value="1"/>
</dbReference>